<dbReference type="Proteomes" id="UP001642409">
    <property type="component" value="Unassembled WGS sequence"/>
</dbReference>
<evidence type="ECO:0000256" key="1">
    <source>
        <dbReference type="SAM" id="MobiDB-lite"/>
    </source>
</evidence>
<dbReference type="EMBL" id="CAXDID020000459">
    <property type="protein sequence ID" value="CAL6093547.1"/>
    <property type="molecule type" value="Genomic_DNA"/>
</dbReference>
<feature type="compositionally biased region" description="Polar residues" evidence="1">
    <location>
        <begin position="509"/>
        <end position="528"/>
    </location>
</feature>
<reference evidence="2" key="1">
    <citation type="submission" date="2023-06" db="EMBL/GenBank/DDBJ databases">
        <authorList>
            <person name="Kurt Z."/>
        </authorList>
    </citation>
    <scope>NUCLEOTIDE SEQUENCE</scope>
</reference>
<reference evidence="3 4" key="2">
    <citation type="submission" date="2024-07" db="EMBL/GenBank/DDBJ databases">
        <authorList>
            <person name="Akdeniz Z."/>
        </authorList>
    </citation>
    <scope>NUCLEOTIDE SEQUENCE [LARGE SCALE GENOMIC DNA]</scope>
</reference>
<comment type="caution">
    <text evidence="2">The sequence shown here is derived from an EMBL/GenBank/DDBJ whole genome shotgun (WGS) entry which is preliminary data.</text>
</comment>
<dbReference type="EMBL" id="CATOUU010001060">
    <property type="protein sequence ID" value="CAI9969494.1"/>
    <property type="molecule type" value="Genomic_DNA"/>
</dbReference>
<gene>
    <name evidence="2" type="ORF">HINF_LOCUS57139</name>
    <name evidence="3" type="ORF">HINF_LOCUS67042</name>
</gene>
<accession>A0AA86R0M2</accession>
<feature type="region of interest" description="Disordered" evidence="1">
    <location>
        <begin position="502"/>
        <end position="536"/>
    </location>
</feature>
<keyword evidence="4" id="KW-1185">Reference proteome</keyword>
<name>A0AA86R0M2_9EUKA</name>
<sequence length="613" mass="72100">MKFVNSMPMFTKQKGDVIKPIYVQIQGQEPVDQNSPIIMMLQNRTPQQIVQTQQNNIYNNTIQTPVNKDQKIEQSNYMGLENIQKSSYLESPKNLSIQSHIQNNQIQESYNFDVDDIPEPESELVPEPQQLQQQQITQHKESSILQQQSASYRENIANSNVETKQNMDTSYRPIYKRQKQYDSKQQSKSIVNELSIIQQSQHVEQQSLQYDVPDLVEEFQKMQESEIMKNTSNCLQNEQIKNQQQRVEEYIENIETNFKPMYARNKHDNKTVISQQTQQIKQEQQDIIPQNQQYMVSSVKPVEPIRWALKNPKPLTESPSIQQHKLTRKQNQIPVDPLFNNQQAKIDALMQKLEQMDQKLNQPQQMHQQPIIYQMQQPDYNFRESSQIEQLKRDQQEILQQNAMLKYQMQQLAAQMKQNQQSNQPTIPTYNQQPNYVQPTQQIIQPQQAFNEPQSPIYQPQQEPDYYKPKIPQKQNRIPTSFPKPQPALTADEIEEMINKEKNIPEPPKQTTKQNIPPKITQKTSTKLTDPFKPAEEPNIYKKAKTIQAQKLQRGQIKVEQKTVPKSTNKYSQNYVKEVPEEVEEEQFVFDRELEELSQAKNALSYKIADLFQ</sequence>
<evidence type="ECO:0000313" key="4">
    <source>
        <dbReference type="Proteomes" id="UP001642409"/>
    </source>
</evidence>
<protein>
    <submittedName>
        <fullName evidence="3">Hypothetical_protein</fullName>
    </submittedName>
</protein>
<evidence type="ECO:0000313" key="2">
    <source>
        <dbReference type="EMBL" id="CAI9969494.1"/>
    </source>
</evidence>
<dbReference type="AlphaFoldDB" id="A0AA86R0M2"/>
<organism evidence="2">
    <name type="scientific">Hexamita inflata</name>
    <dbReference type="NCBI Taxonomy" id="28002"/>
    <lineage>
        <taxon>Eukaryota</taxon>
        <taxon>Metamonada</taxon>
        <taxon>Diplomonadida</taxon>
        <taxon>Hexamitidae</taxon>
        <taxon>Hexamitinae</taxon>
        <taxon>Hexamita</taxon>
    </lineage>
</organism>
<proteinExistence type="predicted"/>
<evidence type="ECO:0000313" key="3">
    <source>
        <dbReference type="EMBL" id="CAL6093547.1"/>
    </source>
</evidence>